<dbReference type="GO" id="GO:0004586">
    <property type="term" value="F:ornithine decarboxylase activity"/>
    <property type="evidence" value="ECO:0007669"/>
    <property type="project" value="TreeGrafter"/>
</dbReference>
<dbReference type="Gene3D" id="3.20.20.10">
    <property type="entry name" value="Alanine racemase"/>
    <property type="match status" value="1"/>
</dbReference>
<dbReference type="CDD" id="cd00622">
    <property type="entry name" value="PLPDE_III_ODC"/>
    <property type="match status" value="1"/>
</dbReference>
<organism evidence="6">
    <name type="scientific">viral metagenome</name>
    <dbReference type="NCBI Taxonomy" id="1070528"/>
    <lineage>
        <taxon>unclassified sequences</taxon>
        <taxon>metagenomes</taxon>
        <taxon>organismal metagenomes</taxon>
    </lineage>
</organism>
<dbReference type="PRINTS" id="PR01182">
    <property type="entry name" value="ORNDCRBXLASE"/>
</dbReference>
<dbReference type="GO" id="GO:0005737">
    <property type="term" value="C:cytoplasm"/>
    <property type="evidence" value="ECO:0007669"/>
    <property type="project" value="TreeGrafter"/>
</dbReference>
<evidence type="ECO:0000256" key="3">
    <source>
        <dbReference type="ARBA" id="ARBA00022898"/>
    </source>
</evidence>
<name>A0A6C0KKI1_9ZZZZ</name>
<evidence type="ECO:0000256" key="1">
    <source>
        <dbReference type="ARBA" id="ARBA00001933"/>
    </source>
</evidence>
<dbReference type="Gene3D" id="2.40.37.10">
    <property type="entry name" value="Lyase, Ornithine Decarboxylase, Chain A, domain 1"/>
    <property type="match status" value="1"/>
</dbReference>
<dbReference type="PANTHER" id="PTHR11482:SF6">
    <property type="entry name" value="ORNITHINE DECARBOXYLASE 1-RELATED"/>
    <property type="match status" value="1"/>
</dbReference>
<accession>A0A6C0KKI1</accession>
<dbReference type="SUPFAM" id="SSF51419">
    <property type="entry name" value="PLP-binding barrel"/>
    <property type="match status" value="1"/>
</dbReference>
<proteinExistence type="inferred from homology"/>
<dbReference type="InterPro" id="IPR022644">
    <property type="entry name" value="De-COase2_N"/>
</dbReference>
<dbReference type="SUPFAM" id="SSF50621">
    <property type="entry name" value="Alanine racemase C-terminal domain-like"/>
    <property type="match status" value="1"/>
</dbReference>
<feature type="domain" description="Orn/DAP/Arg decarboxylase 2 N-terminal" evidence="5">
    <location>
        <begin position="34"/>
        <end position="235"/>
    </location>
</feature>
<reference evidence="6" key="1">
    <citation type="journal article" date="2020" name="Nature">
        <title>Giant virus diversity and host interactions through global metagenomics.</title>
        <authorList>
            <person name="Schulz F."/>
            <person name="Roux S."/>
            <person name="Paez-Espino D."/>
            <person name="Jungbluth S."/>
            <person name="Walsh D.A."/>
            <person name="Denef V.J."/>
            <person name="McMahon K.D."/>
            <person name="Konstantinidis K.T."/>
            <person name="Eloe-Fadrosh E.A."/>
            <person name="Kyrpides N.C."/>
            <person name="Woyke T."/>
        </authorList>
    </citation>
    <scope>NUCLEOTIDE SEQUENCE</scope>
    <source>
        <strain evidence="6">GVMAG-S-3300013006-138</strain>
    </source>
</reference>
<evidence type="ECO:0000259" key="5">
    <source>
        <dbReference type="Pfam" id="PF02784"/>
    </source>
</evidence>
<evidence type="ECO:0000256" key="4">
    <source>
        <dbReference type="ARBA" id="ARBA00023239"/>
    </source>
</evidence>
<keyword evidence="4" id="KW-0456">Lyase</keyword>
<dbReference type="EMBL" id="MN740933">
    <property type="protein sequence ID" value="QHU18475.1"/>
    <property type="molecule type" value="Genomic_DNA"/>
</dbReference>
<evidence type="ECO:0000313" key="6">
    <source>
        <dbReference type="EMBL" id="QHU18475.1"/>
    </source>
</evidence>
<sequence>MNILVTLEKLRAFVNHRSAVGSISGSFYVISEQRFQRQFQLWKEHLPAVHPYYAVKCNPDYNLMRWMAERKIGFDCASAREISIAKQIDMNANIIFANPCKKMDDIIHASTYNANLTVVDSREEIDKLYEAGWKGTSLLRLRVEDSKSLMPFSAKFGADFTSVEGFAQYAKLKGQKLHGISFHVGSGCEDPEQYKKAIEASNKGISILRMFGHYANIIDIGGGFTTQTFTKAAKAIRESKLTPTLDQRAFKMPVGAATDGQLNGPNYPFKLSIGLKTRLIAEPGRFFAASSHDLFVRVIGKKEAQGGKNGFRYTIDESLYGQFSCIPFDHARPKWIRVREEGEPRRRSTPAVIYGRTCDSLDYIASCEEAEELKEGDWLWFPHMGAYTTATSTEFNGFPKPPSLVIQDYDIQQLPNLKEFEESEWPSQIKYVSPVKVPAE</sequence>
<dbReference type="InterPro" id="IPR002433">
    <property type="entry name" value="Orn_de-COase"/>
</dbReference>
<dbReference type="InterPro" id="IPR000183">
    <property type="entry name" value="Orn/DAP/Arg_de-COase"/>
</dbReference>
<dbReference type="PANTHER" id="PTHR11482">
    <property type="entry name" value="ARGININE/DIAMINOPIMELATE/ORNITHINE DECARBOXYLASE"/>
    <property type="match status" value="1"/>
</dbReference>
<dbReference type="InterPro" id="IPR009006">
    <property type="entry name" value="Ala_racemase/Decarboxylase_C"/>
</dbReference>
<dbReference type="GO" id="GO:0033387">
    <property type="term" value="P:putrescine biosynthetic process from arginine, via ornithine"/>
    <property type="evidence" value="ECO:0007669"/>
    <property type="project" value="TreeGrafter"/>
</dbReference>
<dbReference type="InterPro" id="IPR029066">
    <property type="entry name" value="PLP-binding_barrel"/>
</dbReference>
<comment type="cofactor">
    <cofactor evidence="1">
        <name>pyridoxal 5'-phosphate</name>
        <dbReference type="ChEBI" id="CHEBI:597326"/>
    </cofactor>
</comment>
<dbReference type="AlphaFoldDB" id="A0A6C0KKI1"/>
<dbReference type="FunFam" id="3.20.20.10:FF:000008">
    <property type="entry name" value="Ornithine decarboxylase"/>
    <property type="match status" value="1"/>
</dbReference>
<dbReference type="Pfam" id="PF02784">
    <property type="entry name" value="Orn_Arg_deC_N"/>
    <property type="match status" value="1"/>
</dbReference>
<evidence type="ECO:0000256" key="2">
    <source>
        <dbReference type="ARBA" id="ARBA00008872"/>
    </source>
</evidence>
<keyword evidence="3" id="KW-0663">Pyridoxal phosphate</keyword>
<dbReference type="PRINTS" id="PR01179">
    <property type="entry name" value="ODADCRBXLASE"/>
</dbReference>
<protein>
    <recommendedName>
        <fullName evidence="5">Orn/DAP/Arg decarboxylase 2 N-terminal domain-containing protein</fullName>
    </recommendedName>
</protein>
<comment type="similarity">
    <text evidence="2">Belongs to the Orn/Lys/Arg decarboxylase class-II family.</text>
</comment>